<dbReference type="EMBL" id="LR796940">
    <property type="protein sequence ID" value="CAB4176074.1"/>
    <property type="molecule type" value="Genomic_DNA"/>
</dbReference>
<evidence type="ECO:0000313" key="2">
    <source>
        <dbReference type="EMBL" id="CAB4135335.1"/>
    </source>
</evidence>
<keyword evidence="1" id="KW-0175">Coiled coil</keyword>
<protein>
    <submittedName>
        <fullName evidence="2">Uncharacterized protein</fullName>
    </submittedName>
</protein>
<feature type="coiled-coil region" evidence="1">
    <location>
        <begin position="347"/>
        <end position="374"/>
    </location>
</feature>
<organism evidence="2">
    <name type="scientific">uncultured Caudovirales phage</name>
    <dbReference type="NCBI Taxonomy" id="2100421"/>
    <lineage>
        <taxon>Viruses</taxon>
        <taxon>Duplodnaviria</taxon>
        <taxon>Heunggongvirae</taxon>
        <taxon>Uroviricota</taxon>
        <taxon>Caudoviricetes</taxon>
        <taxon>Peduoviridae</taxon>
        <taxon>Maltschvirus</taxon>
        <taxon>Maltschvirus maltsch</taxon>
    </lineage>
</organism>
<gene>
    <name evidence="2" type="ORF">UFOVP290_9</name>
    <name evidence="3" type="ORF">UFOVP982_9</name>
</gene>
<dbReference type="EMBL" id="LR796297">
    <property type="protein sequence ID" value="CAB4135335.1"/>
    <property type="molecule type" value="Genomic_DNA"/>
</dbReference>
<sequence>MSVILNIVSAFDDKGLKKAQQTFKQLETNTQKATFALNKYGGPAAIAAIGAITTGLTKAVKAAAEDQKSQEQLKIALENTVGANKNQVAAVEDSITSLMYQTATADDVLRPALSKLVRATGDVTQAQKLLKLGLDVSAGSGRDLSSVTTALSRAATGNFTALTRLGIPLDQNAVKAKDLDGVIGNLAASFAGAATKNAQTFEGQVTTLKIALGELEEGVGKKLIPILSDYATVLVGLTTQTTGAETSTFKWFNRLKDGIGFLVKHAPAIGPALKILGFVNDKVREQADAFKQNQQVTSRVTKNLKDLTVVETQTTKTTNASTAATDKATAAAKKKADALAKIKTAAEKAAQAIKDQLNAQLDDATTKLEAAQGAFNDFAKSVGNAVTDSFNFGQAQSEAAQNVADLQNALDVSGKPLTFLDSLEAQAKKAQNFGVLVNRLIAGGLSEAALSQVLAAGTNSGTLIAEEILGSADGILRTNALTESMTTLADQLGKNAANKFYSAGVTAAQSYLQGIQNTINGVTAPAVASPSFTPDFSSLFAGINFGMGTLMADGGIVTRATTITAGEAGPEAIIPLDKIGSMGFGGGNNVTINVNGGDPQAVVNALRRYMQLNGSVPIRVSA</sequence>
<evidence type="ECO:0000313" key="3">
    <source>
        <dbReference type="EMBL" id="CAB4176074.1"/>
    </source>
</evidence>
<evidence type="ECO:0000256" key="1">
    <source>
        <dbReference type="SAM" id="Coils"/>
    </source>
</evidence>
<proteinExistence type="predicted"/>
<accession>A0A6J5LLZ4</accession>
<name>A0A6J5LLZ4_9CAUD</name>
<reference evidence="2" key="1">
    <citation type="submission" date="2020-04" db="EMBL/GenBank/DDBJ databases">
        <authorList>
            <person name="Chiriac C."/>
            <person name="Salcher M."/>
            <person name="Ghai R."/>
            <person name="Kavagutti S V."/>
        </authorList>
    </citation>
    <scope>NUCLEOTIDE SEQUENCE</scope>
</reference>